<dbReference type="EMBL" id="GBRH01275387">
    <property type="protein sequence ID" value="JAD22508.1"/>
    <property type="molecule type" value="Transcribed_RNA"/>
</dbReference>
<dbReference type="AlphaFoldDB" id="A0A0A8YAR5"/>
<feature type="compositionally biased region" description="Polar residues" evidence="1">
    <location>
        <begin position="14"/>
        <end position="23"/>
    </location>
</feature>
<evidence type="ECO:0000313" key="2">
    <source>
        <dbReference type="EMBL" id="JAD22508.1"/>
    </source>
</evidence>
<accession>A0A0A8YAR5</accession>
<protein>
    <submittedName>
        <fullName evidence="2">Uncharacterized protein</fullName>
    </submittedName>
</protein>
<reference evidence="2" key="1">
    <citation type="submission" date="2014-09" db="EMBL/GenBank/DDBJ databases">
        <authorList>
            <person name="Magalhaes I.L.F."/>
            <person name="Oliveira U."/>
            <person name="Santos F.R."/>
            <person name="Vidigal T.H.D.A."/>
            <person name="Brescovit A.D."/>
            <person name="Santos A.J."/>
        </authorList>
    </citation>
    <scope>NUCLEOTIDE SEQUENCE</scope>
    <source>
        <tissue evidence="2">Shoot tissue taken approximately 20 cm above the soil surface</tissue>
    </source>
</reference>
<proteinExistence type="predicted"/>
<sequence>MEKAVMVSCPPRWRSTNGAQRKTSWWLGPPAWTARWPSTNMATESADK</sequence>
<name>A0A0A8YAR5_ARUDO</name>
<reference evidence="2" key="2">
    <citation type="journal article" date="2015" name="Data Brief">
        <title>Shoot transcriptome of the giant reed, Arundo donax.</title>
        <authorList>
            <person name="Barrero R.A."/>
            <person name="Guerrero F.D."/>
            <person name="Moolhuijzen P."/>
            <person name="Goolsby J.A."/>
            <person name="Tidwell J."/>
            <person name="Bellgard S.E."/>
            <person name="Bellgard M.I."/>
        </authorList>
    </citation>
    <scope>NUCLEOTIDE SEQUENCE</scope>
    <source>
        <tissue evidence="2">Shoot tissue taken approximately 20 cm above the soil surface</tissue>
    </source>
</reference>
<evidence type="ECO:0000256" key="1">
    <source>
        <dbReference type="SAM" id="MobiDB-lite"/>
    </source>
</evidence>
<feature type="region of interest" description="Disordered" evidence="1">
    <location>
        <begin position="1"/>
        <end position="24"/>
    </location>
</feature>
<organism evidence="2">
    <name type="scientific">Arundo donax</name>
    <name type="common">Giant reed</name>
    <name type="synonym">Donax arundinaceus</name>
    <dbReference type="NCBI Taxonomy" id="35708"/>
    <lineage>
        <taxon>Eukaryota</taxon>
        <taxon>Viridiplantae</taxon>
        <taxon>Streptophyta</taxon>
        <taxon>Embryophyta</taxon>
        <taxon>Tracheophyta</taxon>
        <taxon>Spermatophyta</taxon>
        <taxon>Magnoliopsida</taxon>
        <taxon>Liliopsida</taxon>
        <taxon>Poales</taxon>
        <taxon>Poaceae</taxon>
        <taxon>PACMAD clade</taxon>
        <taxon>Arundinoideae</taxon>
        <taxon>Arundineae</taxon>
        <taxon>Arundo</taxon>
    </lineage>
</organism>